<evidence type="ECO:0000313" key="7">
    <source>
        <dbReference type="Proteomes" id="UP001058271"/>
    </source>
</evidence>
<keyword evidence="4 5" id="KW-0472">Membrane</keyword>
<dbReference type="InterPro" id="IPR032808">
    <property type="entry name" value="DoxX"/>
</dbReference>
<gene>
    <name evidence="6" type="ORF">Drose_24160</name>
</gene>
<sequence>MIRNGATRFARGSTARRRAATIASWSLQLLLAAQFAAGGLLKLAGDAQMVDLFDRIGAGQWMRYLVGVLELAGAAGLLVPRLAAPAALALAGLMVGALVTNLLIGINAVLPAALLLAAGVIVCCRRDHLSAWSRAADGRAHSPNLRRRPSS</sequence>
<keyword evidence="7" id="KW-1185">Reference proteome</keyword>
<reference evidence="6" key="1">
    <citation type="submission" date="2021-04" db="EMBL/GenBank/DDBJ databases">
        <title>Biosynthetic gene clusters of Dactylosporangioum roseum.</title>
        <authorList>
            <person name="Hartkoorn R.C."/>
            <person name="Beaudoing E."/>
            <person name="Hot D."/>
            <person name="Moureu S."/>
        </authorList>
    </citation>
    <scope>NUCLEOTIDE SEQUENCE</scope>
    <source>
        <strain evidence="6">NRRL B-16295</strain>
    </source>
</reference>
<evidence type="ECO:0000313" key="6">
    <source>
        <dbReference type="EMBL" id="UWZ34324.1"/>
    </source>
</evidence>
<keyword evidence="3 5" id="KW-1133">Transmembrane helix</keyword>
<dbReference type="EMBL" id="CP073721">
    <property type="protein sequence ID" value="UWZ34324.1"/>
    <property type="molecule type" value="Genomic_DNA"/>
</dbReference>
<evidence type="ECO:0000256" key="2">
    <source>
        <dbReference type="ARBA" id="ARBA00022692"/>
    </source>
</evidence>
<accession>A0ABY5YY43</accession>
<evidence type="ECO:0000256" key="5">
    <source>
        <dbReference type="SAM" id="Phobius"/>
    </source>
</evidence>
<dbReference type="Proteomes" id="UP001058271">
    <property type="component" value="Chromosome"/>
</dbReference>
<proteinExistence type="predicted"/>
<protein>
    <submittedName>
        <fullName evidence="6">DoxX family protein</fullName>
    </submittedName>
</protein>
<dbReference type="Pfam" id="PF13564">
    <property type="entry name" value="DoxX_2"/>
    <property type="match status" value="1"/>
</dbReference>
<evidence type="ECO:0000256" key="3">
    <source>
        <dbReference type="ARBA" id="ARBA00022989"/>
    </source>
</evidence>
<comment type="subcellular location">
    <subcellularLocation>
        <location evidence="1">Membrane</location>
        <topology evidence="1">Multi-pass membrane protein</topology>
    </subcellularLocation>
</comment>
<name>A0ABY5YY43_9ACTN</name>
<feature type="transmembrane region" description="Helical" evidence="5">
    <location>
        <begin position="61"/>
        <end position="79"/>
    </location>
</feature>
<feature type="transmembrane region" description="Helical" evidence="5">
    <location>
        <begin position="108"/>
        <end position="124"/>
    </location>
</feature>
<dbReference type="RefSeq" id="WP_260723628.1">
    <property type="nucleotide sequence ID" value="NZ_BAAABS010000080.1"/>
</dbReference>
<organism evidence="6 7">
    <name type="scientific">Dactylosporangium roseum</name>
    <dbReference type="NCBI Taxonomy" id="47989"/>
    <lineage>
        <taxon>Bacteria</taxon>
        <taxon>Bacillati</taxon>
        <taxon>Actinomycetota</taxon>
        <taxon>Actinomycetes</taxon>
        <taxon>Micromonosporales</taxon>
        <taxon>Micromonosporaceae</taxon>
        <taxon>Dactylosporangium</taxon>
    </lineage>
</organism>
<evidence type="ECO:0000256" key="1">
    <source>
        <dbReference type="ARBA" id="ARBA00004141"/>
    </source>
</evidence>
<evidence type="ECO:0000256" key="4">
    <source>
        <dbReference type="ARBA" id="ARBA00023136"/>
    </source>
</evidence>
<keyword evidence="2 5" id="KW-0812">Transmembrane</keyword>